<comment type="caution">
    <text evidence="1">The sequence shown here is derived from an EMBL/GenBank/DDBJ whole genome shotgun (WGS) entry which is preliminary data.</text>
</comment>
<dbReference type="RefSeq" id="WP_192360356.1">
    <property type="nucleotide sequence ID" value="NZ_CP119182.1"/>
</dbReference>
<accession>A0A927L136</accession>
<dbReference type="AlphaFoldDB" id="A0A927L136"/>
<dbReference type="EMBL" id="JACYXT010000003">
    <property type="protein sequence ID" value="MBD9723472.1"/>
    <property type="molecule type" value="Genomic_DNA"/>
</dbReference>
<dbReference type="GeneID" id="79933766"/>
<name>A0A927L136_9ACTN</name>
<protein>
    <submittedName>
        <fullName evidence="1">Uncharacterized protein</fullName>
    </submittedName>
</protein>
<dbReference type="Proteomes" id="UP000661025">
    <property type="component" value="Unassembled WGS sequence"/>
</dbReference>
<gene>
    <name evidence="1" type="ORF">IHE70_09480</name>
</gene>
<evidence type="ECO:0000313" key="2">
    <source>
        <dbReference type="Proteomes" id="UP000661025"/>
    </source>
</evidence>
<reference evidence="1" key="1">
    <citation type="submission" date="2020-09" db="EMBL/GenBank/DDBJ databases">
        <title>Streptomyces canutascabiei sp. nov., which causes potato common scab and is distributed across the world.</title>
        <authorList>
            <person name="Nguyen H.P."/>
            <person name="Weisberg A.J."/>
            <person name="Chang J.H."/>
            <person name="Clarke C.R."/>
        </authorList>
    </citation>
    <scope>NUCLEOTIDE SEQUENCE</scope>
    <source>
        <strain evidence="1">ID-01-6.2a</strain>
    </source>
</reference>
<evidence type="ECO:0000313" key="1">
    <source>
        <dbReference type="EMBL" id="MBD9723472.1"/>
    </source>
</evidence>
<organism evidence="1 2">
    <name type="scientific">Streptomyces caniscabiei</name>
    <dbReference type="NCBI Taxonomy" id="2746961"/>
    <lineage>
        <taxon>Bacteria</taxon>
        <taxon>Bacillati</taxon>
        <taxon>Actinomycetota</taxon>
        <taxon>Actinomycetes</taxon>
        <taxon>Kitasatosporales</taxon>
        <taxon>Streptomycetaceae</taxon>
        <taxon>Streptomyces</taxon>
    </lineage>
</organism>
<proteinExistence type="predicted"/>
<sequence>MGLFRKSDDEKAAIAEMKAADAALNANSDRERRAGIDYETPEYQRLNGAANEAAAKVSFWSGGTKRGK</sequence>